<feature type="region of interest" description="Disordered" evidence="1">
    <location>
        <begin position="1"/>
        <end position="23"/>
    </location>
</feature>
<protein>
    <submittedName>
        <fullName evidence="2">Uncharacterized protein</fullName>
    </submittedName>
</protein>
<evidence type="ECO:0000313" key="3">
    <source>
        <dbReference type="Proteomes" id="UP000094526"/>
    </source>
</evidence>
<dbReference type="VEuPathDB" id="FungiDB:G647_04020"/>
<dbReference type="EMBL" id="LGRB01000008">
    <property type="protein sequence ID" value="OCT52633.1"/>
    <property type="molecule type" value="Genomic_DNA"/>
</dbReference>
<proteinExistence type="predicted"/>
<dbReference type="Proteomes" id="UP000094526">
    <property type="component" value="Unassembled WGS sequence"/>
</dbReference>
<evidence type="ECO:0000256" key="1">
    <source>
        <dbReference type="SAM" id="MobiDB-lite"/>
    </source>
</evidence>
<feature type="region of interest" description="Disordered" evidence="1">
    <location>
        <begin position="74"/>
        <end position="114"/>
    </location>
</feature>
<dbReference type="VEuPathDB" id="FungiDB:CLCR_10243"/>
<evidence type="ECO:0000313" key="2">
    <source>
        <dbReference type="EMBL" id="OCT52633.1"/>
    </source>
</evidence>
<comment type="caution">
    <text evidence="2">The sequence shown here is derived from an EMBL/GenBank/DDBJ whole genome shotgun (WGS) entry which is preliminary data.</text>
</comment>
<accession>A0A1C1CVT0</accession>
<dbReference type="AlphaFoldDB" id="A0A1C1CVT0"/>
<dbReference type="OrthoDB" id="2951834at2759"/>
<reference evidence="3" key="1">
    <citation type="submission" date="2015-07" db="EMBL/GenBank/DDBJ databases">
        <authorList>
            <person name="Teixeira M.M."/>
            <person name="Souza R.C."/>
            <person name="Almeida L.G."/>
            <person name="Vicente V.A."/>
            <person name="de Hoog S."/>
            <person name="Bocca A.L."/>
            <person name="de Almeida S.R."/>
            <person name="Vasconcelos A.T."/>
            <person name="Felipe M.S."/>
        </authorList>
    </citation>
    <scope>NUCLEOTIDE SEQUENCE [LARGE SCALE GENOMIC DNA]</scope>
    <source>
        <strain evidence="3">KSF</strain>
    </source>
</reference>
<sequence length="445" mass="50017">MSTPVVPRRPRGRPRKDTRPALPGLVTYELNTLADPCMTLRYNPSKKCLCAHQSTIEIGDPICPYHGCYDDKSKTFSRKDTASTPVPRKRKRDDDQEGEEQDHGPQLSPLLTMTDKRQATGRIGPENIAEERVNVGPCLLKEQAQQLLDDGSPFDQHPDASPNSEIGPLVEIDFLKAPLEARKLIYRYLLVPSSRSITFPSQLASNTFSELNPELQTKILFTHPVVYNECRPILYGGNTFVAWSATDFFLPTGIQGLRPATARRIKHISIVRKGTANQCDITSHALASSLHRMVLQSPAFLGLRTITFRFEVGRPVHMNLFTLQMYLSSHNVTADVRAMYKKAKVVKDAAAKVAFKALQKGSPFQGLCLVEESEHTIWVPGRGRGSHTVNVNEVCLFRTPEAGDTYEEEKQMLRTAILDVLRDEKVNDVPGADRRYAWFYRKCPN</sequence>
<organism evidence="2 3">
    <name type="scientific">Cladophialophora carrionii</name>
    <dbReference type="NCBI Taxonomy" id="86049"/>
    <lineage>
        <taxon>Eukaryota</taxon>
        <taxon>Fungi</taxon>
        <taxon>Dikarya</taxon>
        <taxon>Ascomycota</taxon>
        <taxon>Pezizomycotina</taxon>
        <taxon>Eurotiomycetes</taxon>
        <taxon>Chaetothyriomycetidae</taxon>
        <taxon>Chaetothyriales</taxon>
        <taxon>Herpotrichiellaceae</taxon>
        <taxon>Cladophialophora</taxon>
    </lineage>
</organism>
<keyword evidence="3" id="KW-1185">Reference proteome</keyword>
<name>A0A1C1CVT0_9EURO</name>
<gene>
    <name evidence="2" type="ORF">CLCR_10243</name>
</gene>